<name>A0A8H6LVS2_9AGAR</name>
<evidence type="ECO:0000313" key="2">
    <source>
        <dbReference type="EMBL" id="KAF6745743.1"/>
    </source>
</evidence>
<comment type="caution">
    <text evidence="2">The sequence shown here is derived from an EMBL/GenBank/DDBJ whole genome shotgun (WGS) entry which is preliminary data.</text>
</comment>
<feature type="region of interest" description="Disordered" evidence="1">
    <location>
        <begin position="321"/>
        <end position="340"/>
    </location>
</feature>
<dbReference type="Pfam" id="PF20414">
    <property type="entry name" value="DUF6698"/>
    <property type="match status" value="1"/>
</dbReference>
<evidence type="ECO:0000256" key="1">
    <source>
        <dbReference type="SAM" id="MobiDB-lite"/>
    </source>
</evidence>
<evidence type="ECO:0000313" key="3">
    <source>
        <dbReference type="Proteomes" id="UP000521943"/>
    </source>
</evidence>
<dbReference type="EMBL" id="JACGCI010000100">
    <property type="protein sequence ID" value="KAF6745743.1"/>
    <property type="molecule type" value="Genomic_DNA"/>
</dbReference>
<reference evidence="2 3" key="1">
    <citation type="submission" date="2020-07" db="EMBL/GenBank/DDBJ databases">
        <title>Comparative genomics of pyrophilous fungi reveals a link between fire events and developmental genes.</title>
        <authorList>
            <consortium name="DOE Joint Genome Institute"/>
            <person name="Steindorff A.S."/>
            <person name="Carver A."/>
            <person name="Calhoun S."/>
            <person name="Stillman K."/>
            <person name="Liu H."/>
            <person name="Lipzen A."/>
            <person name="Pangilinan J."/>
            <person name="Labutti K."/>
            <person name="Bruns T.D."/>
            <person name="Grigoriev I.V."/>
        </authorList>
    </citation>
    <scope>NUCLEOTIDE SEQUENCE [LARGE SCALE GENOMIC DNA]</scope>
    <source>
        <strain evidence="2 3">CBS 144469</strain>
    </source>
</reference>
<dbReference type="Proteomes" id="UP000521943">
    <property type="component" value="Unassembled WGS sequence"/>
</dbReference>
<feature type="non-terminal residue" evidence="2">
    <location>
        <position position="340"/>
    </location>
</feature>
<accession>A0A8H6LVS2</accession>
<protein>
    <submittedName>
        <fullName evidence="2">Uncharacterized protein</fullName>
    </submittedName>
</protein>
<gene>
    <name evidence="2" type="ORF">DFP72DRAFT_823847</name>
</gene>
<organism evidence="2 3">
    <name type="scientific">Ephemerocybe angulata</name>
    <dbReference type="NCBI Taxonomy" id="980116"/>
    <lineage>
        <taxon>Eukaryota</taxon>
        <taxon>Fungi</taxon>
        <taxon>Dikarya</taxon>
        <taxon>Basidiomycota</taxon>
        <taxon>Agaricomycotina</taxon>
        <taxon>Agaricomycetes</taxon>
        <taxon>Agaricomycetidae</taxon>
        <taxon>Agaricales</taxon>
        <taxon>Agaricineae</taxon>
        <taxon>Psathyrellaceae</taxon>
        <taxon>Ephemerocybe</taxon>
    </lineage>
</organism>
<dbReference type="AlphaFoldDB" id="A0A8H6LVS2"/>
<proteinExistence type="predicted"/>
<dbReference type="InterPro" id="IPR046521">
    <property type="entry name" value="DUF6698"/>
</dbReference>
<keyword evidence="3" id="KW-1185">Reference proteome</keyword>
<sequence>RSDPLVHHGRHFGRTIRTFYRIQPLIKNGLTRNMKLETGRITEAELLPSELVEHRVFRQLLDLSPGLEERLSSGTDRDAFYAADMLTRGIDSARADDTKSLKSVLVDWITPHGGFLSPPIQRNVKTDRGFHHPRTGELLCPVNLDWDDPKVRKDLASGNLVPSGDLWPRFLYSGYEYDPSNPWSGLFRSAILVSAYRHVFTSPSSVSGKSAGRATRSCNARIHGMKTVTAPSIAYIATQVRFGLSSCASFSRTDRVTDSEYFYNLIVELLEDPEEQNEVSDLLMWWNRQIFPTYLSEGRTVHQESVLSKIKERRRRLLLEEAQNANRGGSVDNPAIQPDS</sequence>
<dbReference type="OrthoDB" id="3160134at2759"/>